<dbReference type="AlphaFoldDB" id="A0A419ASU3"/>
<evidence type="ECO:0000256" key="6">
    <source>
        <dbReference type="ARBA" id="ARBA00022837"/>
    </source>
</evidence>
<evidence type="ECO:0000256" key="7">
    <source>
        <dbReference type="ARBA" id="ARBA00023239"/>
    </source>
</evidence>
<gene>
    <name evidence="13" type="ORF">D5071_17060</name>
</gene>
<feature type="domain" description="Pectate disaccharide-lyase-like N-terminal" evidence="11">
    <location>
        <begin position="47"/>
        <end position="293"/>
    </location>
</feature>
<evidence type="ECO:0000313" key="13">
    <source>
        <dbReference type="EMBL" id="RJL49132.1"/>
    </source>
</evidence>
<dbReference type="SUPFAM" id="SSF51126">
    <property type="entry name" value="Pectin lyase-like"/>
    <property type="match status" value="1"/>
</dbReference>
<proteinExistence type="inferred from homology"/>
<dbReference type="Pfam" id="PF25850">
    <property type="entry name" value="PelX_Ig"/>
    <property type="match status" value="1"/>
</dbReference>
<feature type="domain" description="Pel9A-like right handed beta-helix region" evidence="10">
    <location>
        <begin position="529"/>
        <end position="684"/>
    </location>
</feature>
<evidence type="ECO:0000256" key="2">
    <source>
        <dbReference type="ARBA" id="ARBA00004613"/>
    </source>
</evidence>
<evidence type="ECO:0000256" key="3">
    <source>
        <dbReference type="ARBA" id="ARBA00022525"/>
    </source>
</evidence>
<dbReference type="PANTHER" id="PTHR40088">
    <property type="entry name" value="PECTATE LYASE (EUROFUNG)"/>
    <property type="match status" value="1"/>
</dbReference>
<evidence type="ECO:0000313" key="14">
    <source>
        <dbReference type="Proteomes" id="UP000283655"/>
    </source>
</evidence>
<evidence type="ECO:0000256" key="8">
    <source>
        <dbReference type="ARBA" id="ARBA00038263"/>
    </source>
</evidence>
<feature type="signal peptide" evidence="9">
    <location>
        <begin position="1"/>
        <end position="37"/>
    </location>
</feature>
<dbReference type="PANTHER" id="PTHR40088:SF1">
    <property type="entry name" value="PECTATE LYASE PEL9"/>
    <property type="match status" value="1"/>
</dbReference>
<evidence type="ECO:0000259" key="12">
    <source>
        <dbReference type="Pfam" id="PF25850"/>
    </source>
</evidence>
<comment type="subcellular location">
    <subcellularLocation>
        <location evidence="2">Secreted</location>
    </subcellularLocation>
</comment>
<evidence type="ECO:0000259" key="11">
    <source>
        <dbReference type="Pfam" id="PF25849"/>
    </source>
</evidence>
<dbReference type="NCBIfam" id="NF041903">
    <property type="entry name" value="exo-PATE_PelX"/>
    <property type="match status" value="1"/>
</dbReference>
<evidence type="ECO:0000259" key="10">
    <source>
        <dbReference type="Pfam" id="PF22842"/>
    </source>
</evidence>
<accession>A0A419ASU3</accession>
<dbReference type="InterPro" id="IPR058953">
    <property type="entry name" value="PelX-like_N"/>
</dbReference>
<dbReference type="GO" id="GO:0005576">
    <property type="term" value="C:extracellular region"/>
    <property type="evidence" value="ECO:0007669"/>
    <property type="project" value="UniProtKB-SubCell"/>
</dbReference>
<dbReference type="InterPro" id="IPR052052">
    <property type="entry name" value="Polysaccharide_Lyase_9"/>
</dbReference>
<keyword evidence="6" id="KW-0106">Calcium</keyword>
<comment type="caution">
    <text evidence="13">The sequence shown here is derived from an EMBL/GenBank/DDBJ whole genome shotgun (WGS) entry which is preliminary data.</text>
</comment>
<comment type="cofactor">
    <cofactor evidence="1">
        <name>Ca(2+)</name>
        <dbReference type="ChEBI" id="CHEBI:29108"/>
    </cofactor>
</comment>
<evidence type="ECO:0000256" key="5">
    <source>
        <dbReference type="ARBA" id="ARBA00022729"/>
    </source>
</evidence>
<evidence type="ECO:0000256" key="4">
    <source>
        <dbReference type="ARBA" id="ARBA00022723"/>
    </source>
</evidence>
<keyword evidence="7" id="KW-0456">Lyase</keyword>
<evidence type="ECO:0000256" key="9">
    <source>
        <dbReference type="SAM" id="SignalP"/>
    </source>
</evidence>
<dbReference type="Pfam" id="PF22842">
    <property type="entry name" value="Pel9A-like_beta_helix"/>
    <property type="match status" value="1"/>
</dbReference>
<keyword evidence="3" id="KW-0964">Secreted</keyword>
<dbReference type="GO" id="GO:0046872">
    <property type="term" value="F:metal ion binding"/>
    <property type="evidence" value="ECO:0007669"/>
    <property type="project" value="UniProtKB-KW"/>
</dbReference>
<name>A0A419ASU3_PECCA</name>
<dbReference type="InterPro" id="IPR012334">
    <property type="entry name" value="Pectin_lyas_fold"/>
</dbReference>
<reference evidence="13 14" key="1">
    <citation type="submission" date="2018-09" db="EMBL/GenBank/DDBJ databases">
        <title>Phylogenetic diversity of Pectobacterium and Dickeya strains causing blackleg disease of potato in Morocco.</title>
        <authorList>
            <person name="Oulghazi S."/>
            <person name="Moumni M."/>
            <person name="Faure D."/>
        </authorList>
    </citation>
    <scope>NUCLEOTIDE SEQUENCE [LARGE SCALE GENOMIC DNA]</scope>
    <source>
        <strain evidence="13 14">S1.15.11.2D</strain>
    </source>
</reference>
<dbReference type="Gene3D" id="2.160.20.10">
    <property type="entry name" value="Single-stranded right-handed beta-helix, Pectin lyase-like"/>
    <property type="match status" value="1"/>
</dbReference>
<dbReference type="InterPro" id="IPR011050">
    <property type="entry name" value="Pectin_lyase_fold/virulence"/>
</dbReference>
<feature type="domain" description="Pectate disaccharide-lyase-like central Ig-like" evidence="12">
    <location>
        <begin position="312"/>
        <end position="394"/>
    </location>
</feature>
<organism evidence="13 14">
    <name type="scientific">Pectobacterium carotovorum</name>
    <name type="common">Erwinia carotovora</name>
    <dbReference type="NCBI Taxonomy" id="554"/>
    <lineage>
        <taxon>Bacteria</taxon>
        <taxon>Pseudomonadati</taxon>
        <taxon>Pseudomonadota</taxon>
        <taxon>Gammaproteobacteria</taxon>
        <taxon>Enterobacterales</taxon>
        <taxon>Pectobacteriaceae</taxon>
        <taxon>Pectobacterium</taxon>
    </lineage>
</organism>
<dbReference type="EMBL" id="QZDH01000047">
    <property type="protein sequence ID" value="RJL49132.1"/>
    <property type="molecule type" value="Genomic_DNA"/>
</dbReference>
<evidence type="ECO:0000256" key="1">
    <source>
        <dbReference type="ARBA" id="ARBA00001913"/>
    </source>
</evidence>
<dbReference type="Proteomes" id="UP000283655">
    <property type="component" value="Unassembled WGS sequence"/>
</dbReference>
<comment type="similarity">
    <text evidence="8">Belongs to the polysaccharide lyase 9 family.</text>
</comment>
<keyword evidence="5 9" id="KW-0732">Signal</keyword>
<dbReference type="InterPro" id="IPR058863">
    <property type="entry name" value="PelX-like_Ig"/>
</dbReference>
<sequence length="745" mass="80371">MKRCSSPKCDSLRKHRSSRLAAVALTNALLFSFSTHAATESTPVWHGIAFGQSTDVNFSSNVLPEKIGVNDVTINGKKLAPGDNADLSAPITIESRGGKIANTHDGLTFFYTQLPANVNFTLQSDITVEQFGPENGAKPAAQEGAGILVRDIIGVPRQEPLKEGYEEFPAASNMVMNAIMTQDKKSHTEIKLQAILRNGVTQPWGNAGAKITKTSYQENVNLEQTPTFRLKLERTNDGFITSYAPKGTDNWVSKEVKGADVVTKLDKDHYYVGFFASRNAKITVSNAQLTTTPAQTKASKEFKAKAYDPLLQVMSSPKTTSEHYVVQARANYAGTIAVSQNGQPLGEAKQVKAGETLSLPAKIAGNSAEFKIAYQPTEGDDKAVKESTFKVERVAYADAKNLYVSPQGSASNDGSKNAPIDLASAVAALPAGGTIWLNDGDYSATEIPVSASGQQKTVKNLFAVGNKAVIHGLQLKASHWHVKGIEITEKPFRIEGSYNTIERVLAHHADDTGIQVTSTADVGRPLWASHNLILNSESHSNQDPGKINADGFAVKMRVGEGNVIRGAFSHNNIDDGFDLFNKIEDGANGVVVIENSIAMNNTSNGFKMGGEGQPVAHQVKNSIAVGNKLDGFTDNFNPGALIVENNIALDNERFNFIFRPSPYSGPEKQGVFKNNMSLKTKAGKYDDAVVGNIDNTNYFIKGDRSVNAQGKEITVNNFVSVAIPETFTRDAKGNLILGDFLKKKK</sequence>
<dbReference type="RefSeq" id="WP_119874508.1">
    <property type="nucleotide sequence ID" value="NZ_QZDH01000047.1"/>
</dbReference>
<keyword evidence="4" id="KW-0479">Metal-binding</keyword>
<dbReference type="Pfam" id="PF25849">
    <property type="entry name" value="PelX_N"/>
    <property type="match status" value="1"/>
</dbReference>
<dbReference type="InterPro" id="IPR053868">
    <property type="entry name" value="Pel9A-like_beta_helix"/>
</dbReference>
<feature type="chain" id="PRO_5019462718" evidence="9">
    <location>
        <begin position="38"/>
        <end position="745"/>
    </location>
</feature>
<protein>
    <submittedName>
        <fullName evidence="13">Right-handed parallel beta-helix repeat-containing protein</fullName>
    </submittedName>
</protein>
<dbReference type="GO" id="GO:0016837">
    <property type="term" value="F:carbon-oxygen lyase activity, acting on polysaccharides"/>
    <property type="evidence" value="ECO:0007669"/>
    <property type="project" value="TreeGrafter"/>
</dbReference>